<organism evidence="1 2">
    <name type="scientific">Streptomyces camelliae</name>
    <dbReference type="NCBI Taxonomy" id="3004093"/>
    <lineage>
        <taxon>Bacteria</taxon>
        <taxon>Bacillati</taxon>
        <taxon>Actinomycetota</taxon>
        <taxon>Actinomycetes</taxon>
        <taxon>Kitasatosporales</taxon>
        <taxon>Streptomycetaceae</taxon>
        <taxon>Streptomyces</taxon>
    </lineage>
</organism>
<proteinExistence type="predicted"/>
<dbReference type="Proteomes" id="UP001212326">
    <property type="component" value="Plasmid punmamed1"/>
</dbReference>
<sequence>MAGADAARSAGDPLTACQAGTLAQFEAHAGNGVEAFDLERRARGALGEQRPAVADAWLSGLEALGHAAAGDARPWR</sequence>
<keyword evidence="1" id="KW-0614">Plasmid</keyword>
<dbReference type="RefSeq" id="WP_270086901.1">
    <property type="nucleotide sequence ID" value="NZ_CP115301.1"/>
</dbReference>
<dbReference type="EMBL" id="CP115301">
    <property type="protein sequence ID" value="WBO69733.1"/>
    <property type="molecule type" value="Genomic_DNA"/>
</dbReference>
<reference evidence="1 2" key="1">
    <citation type="submission" date="2022-12" db="EMBL/GenBank/DDBJ databases">
        <title>HUAS 2-6.</title>
        <authorList>
            <person name="Mo P."/>
        </authorList>
    </citation>
    <scope>NUCLEOTIDE SEQUENCE [LARGE SCALE GENOMIC DNA]</scope>
    <source>
        <strain evidence="1 2">HUAS 2-6</strain>
        <plasmid evidence="1 2">punmamed1</plasmid>
    </source>
</reference>
<evidence type="ECO:0000313" key="2">
    <source>
        <dbReference type="Proteomes" id="UP001212326"/>
    </source>
</evidence>
<gene>
    <name evidence="1" type="ORF">O1G22_44165</name>
</gene>
<accession>A0ABY7PJF3</accession>
<name>A0ABY7PJF3_9ACTN</name>
<keyword evidence="2" id="KW-1185">Reference proteome</keyword>
<protein>
    <submittedName>
        <fullName evidence="1">Uncharacterized protein</fullName>
    </submittedName>
</protein>
<geneLocation type="plasmid" evidence="1 2">
    <name>punmamed1</name>
</geneLocation>
<evidence type="ECO:0000313" key="1">
    <source>
        <dbReference type="EMBL" id="WBO69733.1"/>
    </source>
</evidence>